<evidence type="ECO:0000313" key="10">
    <source>
        <dbReference type="EMBL" id="EDX00053.1"/>
    </source>
</evidence>
<feature type="signal peptide" evidence="8">
    <location>
        <begin position="1"/>
        <end position="19"/>
    </location>
</feature>
<dbReference type="GO" id="GO:0045434">
    <property type="term" value="P:negative regulation of female receptivity, post-mating"/>
    <property type="evidence" value="ECO:0007669"/>
    <property type="project" value="EnsemblMetazoa"/>
</dbReference>
<keyword evidence="3 8" id="KW-0732">Signal</keyword>
<organism evidence="10 11">
    <name type="scientific">Drosophila yakuba</name>
    <name type="common">Fruit fly</name>
    <dbReference type="NCBI Taxonomy" id="7245"/>
    <lineage>
        <taxon>Eukaryota</taxon>
        <taxon>Metazoa</taxon>
        <taxon>Ecdysozoa</taxon>
        <taxon>Arthropoda</taxon>
        <taxon>Hexapoda</taxon>
        <taxon>Insecta</taxon>
        <taxon>Pterygota</taxon>
        <taxon>Neoptera</taxon>
        <taxon>Endopterygota</taxon>
        <taxon>Diptera</taxon>
        <taxon>Brachycera</taxon>
        <taxon>Muscomorpha</taxon>
        <taxon>Ephydroidea</taxon>
        <taxon>Drosophilidae</taxon>
        <taxon>Drosophila</taxon>
        <taxon>Sophophora</taxon>
    </lineage>
</organism>
<dbReference type="AlphaFoldDB" id="B4IUI9"/>
<comment type="similarity">
    <text evidence="1">Belongs to the peptidase S1 family.</text>
</comment>
<dbReference type="eggNOG" id="KOG3627">
    <property type="taxonomic scope" value="Eukaryota"/>
</dbReference>
<dbReference type="OMA" id="DEGPGHM"/>
<name>B4IUI9_DROYA</name>
<evidence type="ECO:0000256" key="8">
    <source>
        <dbReference type="SAM" id="SignalP"/>
    </source>
</evidence>
<dbReference type="SMART" id="SM00020">
    <property type="entry name" value="Tryp_SPc"/>
    <property type="match status" value="1"/>
</dbReference>
<keyword evidence="6" id="KW-0865">Zymogen</keyword>
<dbReference type="PANTHER" id="PTHR24276">
    <property type="entry name" value="POLYSERASE-RELATED"/>
    <property type="match status" value="1"/>
</dbReference>
<dbReference type="PhylomeDB" id="B4IUI9"/>
<evidence type="ECO:0000259" key="9">
    <source>
        <dbReference type="PROSITE" id="PS50240"/>
    </source>
</evidence>
<dbReference type="InterPro" id="IPR009003">
    <property type="entry name" value="Peptidase_S1_PA"/>
</dbReference>
<evidence type="ECO:0000256" key="2">
    <source>
        <dbReference type="ARBA" id="ARBA00022670"/>
    </source>
</evidence>
<dbReference type="SUPFAM" id="SSF50494">
    <property type="entry name" value="Trypsin-like serine proteases"/>
    <property type="match status" value="1"/>
</dbReference>
<dbReference type="CDD" id="cd00190">
    <property type="entry name" value="Tryp_SPc"/>
    <property type="match status" value="1"/>
</dbReference>
<dbReference type="Pfam" id="PF00089">
    <property type="entry name" value="Trypsin"/>
    <property type="match status" value="1"/>
</dbReference>
<dbReference type="InterPro" id="IPR018114">
    <property type="entry name" value="TRYPSIN_HIS"/>
</dbReference>
<evidence type="ECO:0000256" key="5">
    <source>
        <dbReference type="ARBA" id="ARBA00022825"/>
    </source>
</evidence>
<dbReference type="InterPro" id="IPR050430">
    <property type="entry name" value="Peptidase_S1"/>
</dbReference>
<dbReference type="MEROPS" id="S01.A29"/>
<dbReference type="GO" id="GO:0046693">
    <property type="term" value="P:sperm storage"/>
    <property type="evidence" value="ECO:0007669"/>
    <property type="project" value="EnsemblMetazoa"/>
</dbReference>
<dbReference type="PRINTS" id="PR00722">
    <property type="entry name" value="CHYMOTRYPSIN"/>
</dbReference>
<evidence type="ECO:0000256" key="1">
    <source>
        <dbReference type="ARBA" id="ARBA00007664"/>
    </source>
</evidence>
<dbReference type="GO" id="GO:0031638">
    <property type="term" value="P:zymogen activation"/>
    <property type="evidence" value="ECO:0007669"/>
    <property type="project" value="EnsemblMetazoa"/>
</dbReference>
<dbReference type="EMBL" id="CH891930">
    <property type="protein sequence ID" value="EDX00053.1"/>
    <property type="molecule type" value="Genomic_DNA"/>
</dbReference>
<evidence type="ECO:0000256" key="7">
    <source>
        <dbReference type="ARBA" id="ARBA00023157"/>
    </source>
</evidence>
<dbReference type="InterPro" id="IPR001254">
    <property type="entry name" value="Trypsin_dom"/>
</dbReference>
<evidence type="ECO:0000256" key="3">
    <source>
        <dbReference type="ARBA" id="ARBA00022729"/>
    </source>
</evidence>
<dbReference type="GO" id="GO:0004252">
    <property type="term" value="F:serine-type endopeptidase activity"/>
    <property type="evidence" value="ECO:0007669"/>
    <property type="project" value="InterPro"/>
</dbReference>
<dbReference type="InterPro" id="IPR001314">
    <property type="entry name" value="Peptidase_S1A"/>
</dbReference>
<dbReference type="OrthoDB" id="10059102at2759"/>
<reference evidence="10 11" key="1">
    <citation type="journal article" date="2007" name="Nature">
        <title>Evolution of genes and genomes on the Drosophila phylogeny.</title>
        <authorList>
            <consortium name="Drosophila 12 Genomes Consortium"/>
            <person name="Clark A.G."/>
            <person name="Eisen M.B."/>
            <person name="Smith D.R."/>
            <person name="Bergman C.M."/>
            <person name="Oliver B."/>
            <person name="Markow T.A."/>
            <person name="Kaufman T.C."/>
            <person name="Kellis M."/>
            <person name="Gelbart W."/>
            <person name="Iyer V.N."/>
            <person name="Pollard D.A."/>
            <person name="Sackton T.B."/>
            <person name="Larracuente A.M."/>
            <person name="Singh N.D."/>
            <person name="Abad J.P."/>
            <person name="Abt D.N."/>
            <person name="Adryan B."/>
            <person name="Aguade M."/>
            <person name="Akashi H."/>
            <person name="Anderson W.W."/>
            <person name="Aquadro C.F."/>
            <person name="Ardell D.H."/>
            <person name="Arguello R."/>
            <person name="Artieri C.G."/>
            <person name="Barbash D.A."/>
            <person name="Barker D."/>
            <person name="Barsanti P."/>
            <person name="Batterham P."/>
            <person name="Batzoglou S."/>
            <person name="Begun D."/>
            <person name="Bhutkar A."/>
            <person name="Blanco E."/>
            <person name="Bosak S.A."/>
            <person name="Bradley R.K."/>
            <person name="Brand A.D."/>
            <person name="Brent M.R."/>
            <person name="Brooks A.N."/>
            <person name="Brown R.H."/>
            <person name="Butlin R.K."/>
            <person name="Caggese C."/>
            <person name="Calvi B.R."/>
            <person name="Bernardo de Carvalho A."/>
            <person name="Caspi A."/>
            <person name="Castrezana S."/>
            <person name="Celniker S.E."/>
            <person name="Chang J.L."/>
            <person name="Chapple C."/>
            <person name="Chatterji S."/>
            <person name="Chinwalla A."/>
            <person name="Civetta A."/>
            <person name="Clifton S.W."/>
            <person name="Comeron J.M."/>
            <person name="Costello J.C."/>
            <person name="Coyne J.A."/>
            <person name="Daub J."/>
            <person name="David R.G."/>
            <person name="Delcher A.L."/>
            <person name="Delehaunty K."/>
            <person name="Do C.B."/>
            <person name="Ebling H."/>
            <person name="Edwards K."/>
            <person name="Eickbush T."/>
            <person name="Evans J.D."/>
            <person name="Filipski A."/>
            <person name="Findeiss S."/>
            <person name="Freyhult E."/>
            <person name="Fulton L."/>
            <person name="Fulton R."/>
            <person name="Garcia A.C."/>
            <person name="Gardiner A."/>
            <person name="Garfield D.A."/>
            <person name="Garvin B.E."/>
            <person name="Gibson G."/>
            <person name="Gilbert D."/>
            <person name="Gnerre S."/>
            <person name="Godfrey J."/>
            <person name="Good R."/>
            <person name="Gotea V."/>
            <person name="Gravely B."/>
            <person name="Greenberg A.J."/>
            <person name="Griffiths-Jones S."/>
            <person name="Gross S."/>
            <person name="Guigo R."/>
            <person name="Gustafson E.A."/>
            <person name="Haerty W."/>
            <person name="Hahn M.W."/>
            <person name="Halligan D.L."/>
            <person name="Halpern A.L."/>
            <person name="Halter G.M."/>
            <person name="Han M.V."/>
            <person name="Heger A."/>
            <person name="Hillier L."/>
            <person name="Hinrichs A.S."/>
            <person name="Holmes I."/>
            <person name="Hoskins R.A."/>
            <person name="Hubisz M.J."/>
            <person name="Hultmark D."/>
            <person name="Huntley M.A."/>
            <person name="Jaffe D.B."/>
            <person name="Jagadeeshan S."/>
            <person name="Jeck W.R."/>
            <person name="Johnson J."/>
            <person name="Jones C.D."/>
            <person name="Jordan W.C."/>
            <person name="Karpen G.H."/>
            <person name="Kataoka E."/>
            <person name="Keightley P.D."/>
            <person name="Kheradpour P."/>
            <person name="Kirkness E.F."/>
            <person name="Koerich L.B."/>
            <person name="Kristiansen K."/>
            <person name="Kudrna D."/>
            <person name="Kulathinal R.J."/>
            <person name="Kumar S."/>
            <person name="Kwok R."/>
            <person name="Lander E."/>
            <person name="Langley C.H."/>
            <person name="Lapoint R."/>
            <person name="Lazzaro B.P."/>
            <person name="Lee S.J."/>
            <person name="Levesque L."/>
            <person name="Li R."/>
            <person name="Lin C.F."/>
            <person name="Lin M.F."/>
            <person name="Lindblad-Toh K."/>
            <person name="Llopart A."/>
            <person name="Long M."/>
            <person name="Low L."/>
            <person name="Lozovsky E."/>
            <person name="Lu J."/>
            <person name="Luo M."/>
            <person name="Machado C.A."/>
            <person name="Makalowski W."/>
            <person name="Marzo M."/>
            <person name="Matsuda M."/>
            <person name="Matzkin L."/>
            <person name="McAllister B."/>
            <person name="McBride C.S."/>
            <person name="McKernan B."/>
            <person name="McKernan K."/>
            <person name="Mendez-Lago M."/>
            <person name="Minx P."/>
            <person name="Mollenhauer M.U."/>
            <person name="Montooth K."/>
            <person name="Mount S.M."/>
            <person name="Mu X."/>
            <person name="Myers E."/>
            <person name="Negre B."/>
            <person name="Newfeld S."/>
            <person name="Nielsen R."/>
            <person name="Noor M.A."/>
            <person name="O'Grady P."/>
            <person name="Pachter L."/>
            <person name="Papaceit M."/>
            <person name="Parisi M.J."/>
            <person name="Parisi M."/>
            <person name="Parts L."/>
            <person name="Pedersen J.S."/>
            <person name="Pesole G."/>
            <person name="Phillippy A.M."/>
            <person name="Ponting C.P."/>
            <person name="Pop M."/>
            <person name="Porcelli D."/>
            <person name="Powell J.R."/>
            <person name="Prohaska S."/>
            <person name="Pruitt K."/>
            <person name="Puig M."/>
            <person name="Quesneville H."/>
            <person name="Ram K.R."/>
            <person name="Rand D."/>
            <person name="Rasmussen M.D."/>
            <person name="Reed L.K."/>
            <person name="Reenan R."/>
            <person name="Reily A."/>
            <person name="Remington K.A."/>
            <person name="Rieger T.T."/>
            <person name="Ritchie M.G."/>
            <person name="Robin C."/>
            <person name="Rogers Y.H."/>
            <person name="Rohde C."/>
            <person name="Rozas J."/>
            <person name="Rubenfield M.J."/>
            <person name="Ruiz A."/>
            <person name="Russo S."/>
            <person name="Salzberg S.L."/>
            <person name="Sanchez-Gracia A."/>
            <person name="Saranga D.J."/>
            <person name="Sato H."/>
            <person name="Schaeffer S.W."/>
            <person name="Schatz M.C."/>
            <person name="Schlenke T."/>
            <person name="Schwartz R."/>
            <person name="Segarra C."/>
            <person name="Singh R.S."/>
            <person name="Sirot L."/>
            <person name="Sirota M."/>
            <person name="Sisneros N.B."/>
            <person name="Smith C.D."/>
            <person name="Smith T.F."/>
            <person name="Spieth J."/>
            <person name="Stage D.E."/>
            <person name="Stark A."/>
            <person name="Stephan W."/>
            <person name="Strausberg R.L."/>
            <person name="Strempel S."/>
            <person name="Sturgill D."/>
            <person name="Sutton G."/>
            <person name="Sutton G.G."/>
            <person name="Tao W."/>
            <person name="Teichmann S."/>
            <person name="Tobari Y.N."/>
            <person name="Tomimura Y."/>
            <person name="Tsolas J.M."/>
            <person name="Valente V.L."/>
            <person name="Venter E."/>
            <person name="Venter J.C."/>
            <person name="Vicario S."/>
            <person name="Vieira F.G."/>
            <person name="Vilella A.J."/>
            <person name="Villasante A."/>
            <person name="Walenz B."/>
            <person name="Wang J."/>
            <person name="Wasserman M."/>
            <person name="Watts T."/>
            <person name="Wilson D."/>
            <person name="Wilson R.K."/>
            <person name="Wing R.A."/>
            <person name="Wolfner M.F."/>
            <person name="Wong A."/>
            <person name="Wong G.K."/>
            <person name="Wu C.I."/>
            <person name="Wu G."/>
            <person name="Yamamoto D."/>
            <person name="Yang H.P."/>
            <person name="Yang S.P."/>
            <person name="Yorke J.A."/>
            <person name="Yoshida K."/>
            <person name="Zdobnov E."/>
            <person name="Zhang P."/>
            <person name="Zhang Y."/>
            <person name="Zimin A.V."/>
            <person name="Baldwin J."/>
            <person name="Abdouelleil A."/>
            <person name="Abdulkadir J."/>
            <person name="Abebe A."/>
            <person name="Abera B."/>
            <person name="Abreu J."/>
            <person name="Acer S.C."/>
            <person name="Aftuck L."/>
            <person name="Alexander A."/>
            <person name="An P."/>
            <person name="Anderson E."/>
            <person name="Anderson S."/>
            <person name="Arachi H."/>
            <person name="Azer M."/>
            <person name="Bachantsang P."/>
            <person name="Barry A."/>
            <person name="Bayul T."/>
            <person name="Berlin A."/>
            <person name="Bessette D."/>
            <person name="Bloom T."/>
            <person name="Blye J."/>
            <person name="Boguslavskiy L."/>
            <person name="Bonnet C."/>
            <person name="Boukhgalter B."/>
            <person name="Bourzgui I."/>
            <person name="Brown A."/>
            <person name="Cahill P."/>
            <person name="Channer S."/>
            <person name="Cheshatsang Y."/>
            <person name="Chuda L."/>
            <person name="Citroen M."/>
            <person name="Collymore A."/>
            <person name="Cooke P."/>
            <person name="Costello M."/>
            <person name="D'Aco K."/>
            <person name="Daza R."/>
            <person name="De Haan G."/>
            <person name="DeGray S."/>
            <person name="DeMaso C."/>
            <person name="Dhargay N."/>
            <person name="Dooley K."/>
            <person name="Dooley E."/>
            <person name="Doricent M."/>
            <person name="Dorje P."/>
            <person name="Dorjee K."/>
            <person name="Dupes A."/>
            <person name="Elong R."/>
            <person name="Falk J."/>
            <person name="Farina A."/>
            <person name="Faro S."/>
            <person name="Ferguson D."/>
            <person name="Fisher S."/>
            <person name="Foley C.D."/>
            <person name="Franke A."/>
            <person name="Friedrich D."/>
            <person name="Gadbois L."/>
            <person name="Gearin G."/>
            <person name="Gearin C.R."/>
            <person name="Giannoukos G."/>
            <person name="Goode T."/>
            <person name="Graham J."/>
            <person name="Grandbois E."/>
            <person name="Grewal S."/>
            <person name="Gyaltsen K."/>
            <person name="Hafez N."/>
            <person name="Hagos B."/>
            <person name="Hall J."/>
            <person name="Henson C."/>
            <person name="Hollinger A."/>
            <person name="Honan T."/>
            <person name="Huard M.D."/>
            <person name="Hughes L."/>
            <person name="Hurhula B."/>
            <person name="Husby M.E."/>
            <person name="Kamat A."/>
            <person name="Kanga B."/>
            <person name="Kashin S."/>
            <person name="Khazanovich D."/>
            <person name="Kisner P."/>
            <person name="Lance K."/>
            <person name="Lara M."/>
            <person name="Lee W."/>
            <person name="Lennon N."/>
            <person name="Letendre F."/>
            <person name="LeVine R."/>
            <person name="Lipovsky A."/>
            <person name="Liu X."/>
            <person name="Liu J."/>
            <person name="Liu S."/>
            <person name="Lokyitsang T."/>
            <person name="Lokyitsang Y."/>
            <person name="Lubonja R."/>
            <person name="Lui A."/>
            <person name="MacDonald P."/>
            <person name="Magnisalis V."/>
            <person name="Maru K."/>
            <person name="Matthews C."/>
            <person name="McCusker W."/>
            <person name="McDonough S."/>
            <person name="Mehta T."/>
            <person name="Meldrim J."/>
            <person name="Meneus L."/>
            <person name="Mihai O."/>
            <person name="Mihalev A."/>
            <person name="Mihova T."/>
            <person name="Mittelman R."/>
            <person name="Mlenga V."/>
            <person name="Montmayeur A."/>
            <person name="Mulrain L."/>
            <person name="Navidi A."/>
            <person name="Naylor J."/>
            <person name="Negash T."/>
            <person name="Nguyen T."/>
            <person name="Nguyen N."/>
            <person name="Nicol R."/>
            <person name="Norbu C."/>
            <person name="Norbu N."/>
            <person name="Novod N."/>
            <person name="O'Neill B."/>
            <person name="Osman S."/>
            <person name="Markiewicz E."/>
            <person name="Oyono O.L."/>
            <person name="Patti C."/>
            <person name="Phunkhang P."/>
            <person name="Pierre F."/>
            <person name="Priest M."/>
            <person name="Raghuraman S."/>
            <person name="Rege F."/>
            <person name="Reyes R."/>
            <person name="Rise C."/>
            <person name="Rogov P."/>
            <person name="Ross K."/>
            <person name="Ryan E."/>
            <person name="Settipalli S."/>
            <person name="Shea T."/>
            <person name="Sherpa N."/>
            <person name="Shi L."/>
            <person name="Shih D."/>
            <person name="Sparrow T."/>
            <person name="Spaulding J."/>
            <person name="Stalker J."/>
            <person name="Stange-Thomann N."/>
            <person name="Stavropoulos S."/>
            <person name="Stone C."/>
            <person name="Strader C."/>
            <person name="Tesfaye S."/>
            <person name="Thomson T."/>
            <person name="Thoulutsang Y."/>
            <person name="Thoulutsang D."/>
            <person name="Topham K."/>
            <person name="Topping I."/>
            <person name="Tsamla T."/>
            <person name="Vassiliev H."/>
            <person name="Vo A."/>
            <person name="Wangchuk T."/>
            <person name="Wangdi T."/>
            <person name="Weiand M."/>
            <person name="Wilkinson J."/>
            <person name="Wilson A."/>
            <person name="Yadav S."/>
            <person name="Young G."/>
            <person name="Yu Q."/>
            <person name="Zembek L."/>
            <person name="Zhong D."/>
            <person name="Zimmer A."/>
            <person name="Zwirko Z."/>
            <person name="Jaffe D.B."/>
            <person name="Alvarez P."/>
            <person name="Brockman W."/>
            <person name="Butler J."/>
            <person name="Chin C."/>
            <person name="Gnerre S."/>
            <person name="Grabherr M."/>
            <person name="Kleber M."/>
            <person name="Mauceli E."/>
            <person name="MacCallum I."/>
        </authorList>
    </citation>
    <scope>NUCLEOTIDE SEQUENCE [LARGE SCALE GENOMIC DNA]</scope>
    <source>
        <strain evidence="11">Tai18E2 / Tucson 14021-0261.01</strain>
    </source>
</reference>
<dbReference type="PROSITE" id="PS00134">
    <property type="entry name" value="TRYPSIN_HIS"/>
    <property type="match status" value="1"/>
</dbReference>
<keyword evidence="2" id="KW-0645">Protease</keyword>
<evidence type="ECO:0000256" key="6">
    <source>
        <dbReference type="ARBA" id="ARBA00023145"/>
    </source>
</evidence>
<gene>
    <name evidence="10" type="primary">Dyak\GE22728</name>
    <name evidence="10" type="synonym">dyak_GLEANR_6469</name>
    <name evidence="10" type="synonym">GE22728</name>
    <name evidence="10" type="ORF">Dyak_GE22728</name>
</gene>
<feature type="chain" id="PRO_5002810857" description="Peptidase S1 domain-containing protein" evidence="8">
    <location>
        <begin position="20"/>
        <end position="273"/>
    </location>
</feature>
<sequence length="273" mass="30017">MQRLSILFLLIGTAMHNYALKFNETIDVNKLAKIVMPRAYQTRVVGGRVTTNAKLGGYLMAMRYYNTFICGGALIRELIVLTAAHCFEERDLSEAWSVDGGISRLSDKGVRRQVKRIIKSSQFTISAMSMDVAVLLLNRPMVGRNIATISLCSTPLTPGMILVVAGWGMTQSDSDGPSHMLRSVSVPVIEKKLCSDVYRKSVSITDSMFCASVLGKRDACTFDSGGPLVYNKQVCGIVSFGIGCASRKYPGVYTDVQFVKPFIEKTINMLLSR</sequence>
<dbReference type="Proteomes" id="UP000002282">
    <property type="component" value="Unassembled WGS sequence"/>
</dbReference>
<reference evidence="10 11" key="2">
    <citation type="journal article" date="2007" name="PLoS Biol.">
        <title>Principles of genome evolution in the Drosophila melanogaster species group.</title>
        <authorList>
            <person name="Ranz J.M."/>
            <person name="Maurin D."/>
            <person name="Chan Y.S."/>
            <person name="von Grotthuss M."/>
            <person name="Hillier L.W."/>
            <person name="Roote J."/>
            <person name="Ashburner M."/>
            <person name="Bergman C.M."/>
        </authorList>
    </citation>
    <scope>NUCLEOTIDE SEQUENCE [LARGE SCALE GENOMIC DNA]</scope>
    <source>
        <strain evidence="11">Tai18E2 / Tucson 14021-0261.01</strain>
    </source>
</reference>
<keyword evidence="7" id="KW-1015">Disulfide bond</keyword>
<dbReference type="PANTHER" id="PTHR24276:SF94">
    <property type="entry name" value="AT20289P-RELATED"/>
    <property type="match status" value="1"/>
</dbReference>
<dbReference type="HOGENOM" id="CLU_006842_7_1_1"/>
<evidence type="ECO:0000256" key="4">
    <source>
        <dbReference type="ARBA" id="ARBA00022801"/>
    </source>
</evidence>
<dbReference type="Gene3D" id="2.40.10.10">
    <property type="entry name" value="Trypsin-like serine proteases"/>
    <property type="match status" value="1"/>
</dbReference>
<accession>B4IUI9</accession>
<keyword evidence="11" id="KW-1185">Reference proteome</keyword>
<keyword evidence="4 10" id="KW-0378">Hydrolase</keyword>
<keyword evidence="5" id="KW-0720">Serine protease</keyword>
<evidence type="ECO:0000313" key="11">
    <source>
        <dbReference type="Proteomes" id="UP000002282"/>
    </source>
</evidence>
<dbReference type="PROSITE" id="PS50240">
    <property type="entry name" value="TRYPSIN_DOM"/>
    <property type="match status" value="1"/>
</dbReference>
<dbReference type="InterPro" id="IPR043504">
    <property type="entry name" value="Peptidase_S1_PA_chymotrypsin"/>
</dbReference>
<dbReference type="KEGG" id="dya:Dyak_GE22728"/>
<dbReference type="SMR" id="B4IUI9"/>
<feature type="domain" description="Peptidase S1" evidence="9">
    <location>
        <begin position="44"/>
        <end position="268"/>
    </location>
</feature>
<protein>
    <recommendedName>
        <fullName evidence="9">Peptidase S1 domain-containing protein</fullName>
    </recommendedName>
</protein>
<proteinExistence type="inferred from homology"/>
<dbReference type="FunFam" id="2.40.10.10:FF:000034">
    <property type="entry name" value="Eupolytin"/>
    <property type="match status" value="1"/>
</dbReference>